<gene>
    <name evidence="5" type="ORF">ACFFPI_11500</name>
</gene>
<feature type="domain" description="Alanine racemase N-terminal" evidence="4">
    <location>
        <begin position="24"/>
        <end position="258"/>
    </location>
</feature>
<comment type="similarity">
    <text evidence="2 3">Belongs to the pyridoxal phosphate-binding protein YggS/PROSC family.</text>
</comment>
<dbReference type="SUPFAM" id="SSF51419">
    <property type="entry name" value="PLP-binding barrel"/>
    <property type="match status" value="1"/>
</dbReference>
<feature type="modified residue" description="N6-(pyridoxal phosphate)lysine" evidence="2">
    <location>
        <position position="51"/>
    </location>
</feature>
<comment type="function">
    <text evidence="2">Pyridoxal 5'-phosphate (PLP)-binding protein, which is involved in PLP homeostasis.</text>
</comment>
<dbReference type="PROSITE" id="PS01211">
    <property type="entry name" value="UPF0001"/>
    <property type="match status" value="1"/>
</dbReference>
<keyword evidence="6" id="KW-1185">Reference proteome</keyword>
<dbReference type="PIRSF" id="PIRSF004848">
    <property type="entry name" value="YBL036c_PLPDEIII"/>
    <property type="match status" value="1"/>
</dbReference>
<dbReference type="Pfam" id="PF01168">
    <property type="entry name" value="Ala_racemase_N"/>
    <property type="match status" value="1"/>
</dbReference>
<dbReference type="InterPro" id="IPR029066">
    <property type="entry name" value="PLP-binding_barrel"/>
</dbReference>
<protein>
    <recommendedName>
        <fullName evidence="2">Pyridoxal phosphate homeostasis protein</fullName>
        <shortName evidence="2">PLP homeostasis protein</shortName>
    </recommendedName>
</protein>
<name>A0ABV5UQP3_9MICC</name>
<dbReference type="InterPro" id="IPR011078">
    <property type="entry name" value="PyrdxlP_homeostasis"/>
</dbReference>
<evidence type="ECO:0000313" key="6">
    <source>
        <dbReference type="Proteomes" id="UP001589536"/>
    </source>
</evidence>
<evidence type="ECO:0000256" key="1">
    <source>
        <dbReference type="ARBA" id="ARBA00022898"/>
    </source>
</evidence>
<reference evidence="5 6" key="1">
    <citation type="submission" date="2024-09" db="EMBL/GenBank/DDBJ databases">
        <authorList>
            <person name="Sun Q."/>
            <person name="Mori K."/>
        </authorList>
    </citation>
    <scope>NUCLEOTIDE SEQUENCE [LARGE SCALE GENOMIC DNA]</scope>
    <source>
        <strain evidence="5 6">JCM 13519</strain>
    </source>
</reference>
<dbReference type="InterPro" id="IPR001608">
    <property type="entry name" value="Ala_racemase_N"/>
</dbReference>
<dbReference type="HAMAP" id="MF_02087">
    <property type="entry name" value="PLP_homeostasis"/>
    <property type="match status" value="1"/>
</dbReference>
<dbReference type="RefSeq" id="WP_345047021.1">
    <property type="nucleotide sequence ID" value="NZ_BAABED010000001.1"/>
</dbReference>
<evidence type="ECO:0000256" key="3">
    <source>
        <dbReference type="RuleBase" id="RU004514"/>
    </source>
</evidence>
<dbReference type="PANTHER" id="PTHR10146">
    <property type="entry name" value="PROLINE SYNTHETASE CO-TRANSCRIBED BACTERIAL HOMOLOG PROTEIN"/>
    <property type="match status" value="1"/>
</dbReference>
<evidence type="ECO:0000256" key="2">
    <source>
        <dbReference type="HAMAP-Rule" id="MF_02087"/>
    </source>
</evidence>
<keyword evidence="1 2" id="KW-0663">Pyridoxal phosphate</keyword>
<dbReference type="EMBL" id="JBHMBH010000026">
    <property type="protein sequence ID" value="MFB9714746.1"/>
    <property type="molecule type" value="Genomic_DNA"/>
</dbReference>
<dbReference type="CDD" id="cd00635">
    <property type="entry name" value="PLPDE_III_YBL036c_like"/>
    <property type="match status" value="1"/>
</dbReference>
<accession>A0ABV5UQP3</accession>
<dbReference type="PANTHER" id="PTHR10146:SF14">
    <property type="entry name" value="PYRIDOXAL PHOSPHATE HOMEOSTASIS PROTEIN"/>
    <property type="match status" value="1"/>
</dbReference>
<comment type="caution">
    <text evidence="5">The sequence shown here is derived from an EMBL/GenBank/DDBJ whole genome shotgun (WGS) entry which is preliminary data.</text>
</comment>
<sequence>MSEVPPAAGTAGTDPRTVELRERLAAVRQRISAATLAAGRSEEPQLIVVTKFHPAADVTRLAALGVTDVGENRDQEAAGKSAELAGLPVRWHFIGQLQSNKAKSVAKYAFSVQSIDRAQLSEALAKAVARQQSESGRPDLDCYIQVSLEDDAGAHRGGAAPFDAGAHRGGAAPFDVERLAESIATAAGLHLAGVMAVAPLGASPEQAFEKLAGISMDLRRLHPGAVGISAGMSQDLEAAVHFGATHLRIGSDILGSRPQVG</sequence>
<dbReference type="Gene3D" id="3.20.20.10">
    <property type="entry name" value="Alanine racemase"/>
    <property type="match status" value="1"/>
</dbReference>
<organism evidence="5 6">
    <name type="scientific">Arthrobacter methylotrophus</name>
    <dbReference type="NCBI Taxonomy" id="121291"/>
    <lineage>
        <taxon>Bacteria</taxon>
        <taxon>Bacillati</taxon>
        <taxon>Actinomycetota</taxon>
        <taxon>Actinomycetes</taxon>
        <taxon>Micrococcales</taxon>
        <taxon>Micrococcaceae</taxon>
        <taxon>Arthrobacter</taxon>
    </lineage>
</organism>
<proteinExistence type="inferred from homology"/>
<evidence type="ECO:0000313" key="5">
    <source>
        <dbReference type="EMBL" id="MFB9714746.1"/>
    </source>
</evidence>
<evidence type="ECO:0000259" key="4">
    <source>
        <dbReference type="Pfam" id="PF01168"/>
    </source>
</evidence>
<dbReference type="Proteomes" id="UP001589536">
    <property type="component" value="Unassembled WGS sequence"/>
</dbReference>